<dbReference type="EMBL" id="GDRN01100804">
    <property type="protein sequence ID" value="JAI58499.1"/>
    <property type="molecule type" value="Transcribed_RNA"/>
</dbReference>
<keyword evidence="4 12" id="KW-0235">DNA replication</keyword>
<dbReference type="GO" id="GO:0006270">
    <property type="term" value="P:DNA replication initiation"/>
    <property type="evidence" value="ECO:0007669"/>
    <property type="project" value="TreeGrafter"/>
</dbReference>
<organism evidence="16">
    <name type="scientific">Scylla olivacea</name>
    <name type="common">Orange mud crab</name>
    <name type="synonym">Cancer olivacea</name>
    <dbReference type="NCBI Taxonomy" id="85551"/>
    <lineage>
        <taxon>Eukaryota</taxon>
        <taxon>Metazoa</taxon>
        <taxon>Ecdysozoa</taxon>
        <taxon>Arthropoda</taxon>
        <taxon>Crustacea</taxon>
        <taxon>Multicrustacea</taxon>
        <taxon>Malacostraca</taxon>
        <taxon>Eumalacostraca</taxon>
        <taxon>Eucarida</taxon>
        <taxon>Decapoda</taxon>
        <taxon>Pleocyemata</taxon>
        <taxon>Brachyura</taxon>
        <taxon>Eubrachyura</taxon>
        <taxon>Portunoidea</taxon>
        <taxon>Portunidae</taxon>
        <taxon>Portuninae</taxon>
        <taxon>Scylla</taxon>
    </lineage>
</organism>
<dbReference type="PROSITE" id="PS50157">
    <property type="entry name" value="ZINC_FINGER_C2H2_2"/>
    <property type="match status" value="1"/>
</dbReference>
<evidence type="ECO:0000259" key="15">
    <source>
        <dbReference type="PROSITE" id="PS51038"/>
    </source>
</evidence>
<dbReference type="GO" id="GO:0005524">
    <property type="term" value="F:ATP binding"/>
    <property type="evidence" value="ECO:0007669"/>
    <property type="project" value="UniProtKB-KW"/>
</dbReference>
<feature type="compositionally biased region" description="Acidic residues" evidence="13">
    <location>
        <begin position="397"/>
        <end position="412"/>
    </location>
</feature>
<evidence type="ECO:0000256" key="12">
    <source>
        <dbReference type="RuleBase" id="RU365058"/>
    </source>
</evidence>
<evidence type="ECO:0000256" key="8">
    <source>
        <dbReference type="ARBA" id="ARBA00022842"/>
    </source>
</evidence>
<evidence type="ECO:0000256" key="13">
    <source>
        <dbReference type="SAM" id="MobiDB-lite"/>
    </source>
</evidence>
<dbReference type="InterPro" id="IPR015163">
    <property type="entry name" value="Cdc6_C"/>
</dbReference>
<dbReference type="GO" id="GO:0003688">
    <property type="term" value="F:DNA replication origin binding"/>
    <property type="evidence" value="ECO:0007669"/>
    <property type="project" value="TreeGrafter"/>
</dbReference>
<feature type="region of interest" description="Disordered" evidence="13">
    <location>
        <begin position="507"/>
        <end position="561"/>
    </location>
</feature>
<evidence type="ECO:0000256" key="9">
    <source>
        <dbReference type="ARBA" id="ARBA00023125"/>
    </source>
</evidence>
<feature type="compositionally biased region" description="Basic residues" evidence="13">
    <location>
        <begin position="473"/>
        <end position="484"/>
    </location>
</feature>
<accession>A0A0P4W126</accession>
<dbReference type="Pfam" id="PF09079">
    <property type="entry name" value="WHD_Cdc6"/>
    <property type="match status" value="1"/>
</dbReference>
<dbReference type="InterPro" id="IPR027417">
    <property type="entry name" value="P-loop_NTPase"/>
</dbReference>
<dbReference type="GO" id="GO:0016887">
    <property type="term" value="F:ATP hydrolysis activity"/>
    <property type="evidence" value="ECO:0007669"/>
    <property type="project" value="InterPro"/>
</dbReference>
<evidence type="ECO:0000256" key="4">
    <source>
        <dbReference type="ARBA" id="ARBA00022705"/>
    </source>
</evidence>
<feature type="compositionally biased region" description="Low complexity" evidence="13">
    <location>
        <begin position="534"/>
        <end position="550"/>
    </location>
</feature>
<name>A0A0P4W126_SCYOL</name>
<feature type="compositionally biased region" description="Basic and acidic residues" evidence="13">
    <location>
        <begin position="224"/>
        <end position="237"/>
    </location>
</feature>
<comment type="subcellular location">
    <subcellularLocation>
        <location evidence="1 12">Nucleus</location>
    </subcellularLocation>
</comment>
<evidence type="ECO:0000256" key="1">
    <source>
        <dbReference type="ARBA" id="ARBA00004123"/>
    </source>
</evidence>
<comment type="function">
    <text evidence="12">Component of the origin recognition complex (ORC) that binds origins of replication. DNA-binding is ATP-dependent, however specific DNA sequences that define origins of replication have not been identified so far. ORC is required to assemble the pre-replication complex necessary to initiate DNA replication.</text>
</comment>
<reference evidence="16" key="1">
    <citation type="submission" date="2015-09" db="EMBL/GenBank/DDBJ databases">
        <title>Scylla olivacea transcriptome.</title>
        <authorList>
            <person name="Ikhwanuddin M."/>
        </authorList>
    </citation>
    <scope>NUCLEOTIDE SEQUENCE</scope>
</reference>
<dbReference type="Pfam" id="PF17872">
    <property type="entry name" value="AAA_lid_10"/>
    <property type="match status" value="1"/>
</dbReference>
<feature type="compositionally biased region" description="Basic and acidic residues" evidence="13">
    <location>
        <begin position="385"/>
        <end position="396"/>
    </location>
</feature>
<keyword evidence="7 12" id="KW-0067">ATP-binding</keyword>
<evidence type="ECO:0000256" key="6">
    <source>
        <dbReference type="ARBA" id="ARBA00022741"/>
    </source>
</evidence>
<dbReference type="InterPro" id="IPR013087">
    <property type="entry name" value="Znf_C2H2_type"/>
</dbReference>
<evidence type="ECO:0000256" key="10">
    <source>
        <dbReference type="ARBA" id="ARBA00023242"/>
    </source>
</evidence>
<dbReference type="Gene3D" id="1.10.8.60">
    <property type="match status" value="1"/>
</dbReference>
<keyword evidence="8" id="KW-0460">Magnesium</keyword>
<evidence type="ECO:0000256" key="2">
    <source>
        <dbReference type="ARBA" id="ARBA00008398"/>
    </source>
</evidence>
<evidence type="ECO:0000259" key="14">
    <source>
        <dbReference type="PROSITE" id="PS50157"/>
    </source>
</evidence>
<feature type="domain" description="BAH" evidence="15">
    <location>
        <begin position="50"/>
        <end position="188"/>
    </location>
</feature>
<keyword evidence="9 12" id="KW-0238">DNA-binding</keyword>
<dbReference type="GO" id="GO:0003682">
    <property type="term" value="F:chromatin binding"/>
    <property type="evidence" value="ECO:0007669"/>
    <property type="project" value="InterPro"/>
</dbReference>
<dbReference type="GO" id="GO:0033314">
    <property type="term" value="P:mitotic DNA replication checkpoint signaling"/>
    <property type="evidence" value="ECO:0007669"/>
    <property type="project" value="TreeGrafter"/>
</dbReference>
<evidence type="ECO:0000256" key="11">
    <source>
        <dbReference type="PROSITE-ProRule" id="PRU00042"/>
    </source>
</evidence>
<dbReference type="SMART" id="SM00382">
    <property type="entry name" value="AAA"/>
    <property type="match status" value="1"/>
</dbReference>
<sequence length="949" mass="106810">MTISARIRQKVRGSGRALRFAWQGKPIQPSRKERRFEDKTFYRGFILGSTEIEEGNCVFIRNADALDADDVNCCDIARIVRCYDNGERNNNSRVQVQWYSRIEDVKPNHLKNIQEGLSPPDASLELVRDERGFPTDIDAETIHSRCHVKEVPCGVSPRSVSRPEPYQLPFFVCRFRYAGKKPFLLPIEDVPEIQHTPVKRRKTRRSLVVDLTNIETASPKRRIEKTPEEEMGKENLQEKGSGLTRKHEIKKQSKSPLKPINHIAHDEVASSPSLKRKASETELSSERKKSRLALEDAKNSCKEVSRVVSDEDVTMVERHTSSGRKLKILCYRKLSDGMIDKDGNPTPWSPDPKSTKSPLASPDANSESSPLKSKSSTAKTSSIKEIGKIRALKDNEIDFILDSDDNEGESDMDVDKDNDHEAKNCKSSRKHTKVSLLKDFIGDTENSSPKPVLKNRSKKRSEDLQPLPEMITPKKKKKHSVKSKSTIKKRFRCEECAISFPSRAELREHDEEEHDDFQPISKTPSRASKKKASARTPSRAASPHARAAPKMPSRTNPVMQPGTPLELARARLHVSAVPDSLPCRENEFQDIYSFVEGKLFDGTGGCMYISGVPGTGKTATVREVVRLLLQCSQDGDLPSFSFLEINALKLTEPHQLWVQVWKGLTGTKVTAEHASSLLEKRFSTPAPRRDPTLLLVDELDMLWTRKQDVMYNLFDWPSRPGSKLVVVAIANTMDLPERIMKNRVSSRLGLTRMTFQPYTHTQLQEIVTSRLLGIPAFDPGAIQLVSRKVAALSGDARRALDICRRATEIAETKKLPPSPSKSPMKRAALVGMLHVDQAIREMFTSPKIAAIRSCSVMEQLILKAVVAEFIRTGVEEAQFGRVMDQFVSLCRFDGMKPPCTSVVMMLVNHLTSQRLILTEHSRNDILMRLRLNISIDDVSYALQSISDAQ</sequence>
<comment type="similarity">
    <text evidence="2 12">Belongs to the ORC1 family.</text>
</comment>
<comment type="subunit">
    <text evidence="12">ORC is composed of six subunits.</text>
</comment>
<dbReference type="Gene3D" id="3.40.50.300">
    <property type="entry name" value="P-loop containing nucleotide triphosphate hydrolases"/>
    <property type="match status" value="1"/>
</dbReference>
<dbReference type="GO" id="GO:0008270">
    <property type="term" value="F:zinc ion binding"/>
    <property type="evidence" value="ECO:0007669"/>
    <property type="project" value="UniProtKB-KW"/>
</dbReference>
<feature type="region of interest" description="Disordered" evidence="13">
    <location>
        <begin position="339"/>
        <end position="484"/>
    </location>
</feature>
<dbReference type="PROSITE" id="PS51038">
    <property type="entry name" value="BAH"/>
    <property type="match status" value="1"/>
</dbReference>
<evidence type="ECO:0000256" key="7">
    <source>
        <dbReference type="ARBA" id="ARBA00022840"/>
    </source>
</evidence>
<dbReference type="PANTHER" id="PTHR10763">
    <property type="entry name" value="CELL DIVISION CONTROL PROTEIN 6-RELATED"/>
    <property type="match status" value="1"/>
</dbReference>
<dbReference type="SUPFAM" id="SSF52540">
    <property type="entry name" value="P-loop containing nucleoside triphosphate hydrolases"/>
    <property type="match status" value="1"/>
</dbReference>
<feature type="domain" description="C2H2-type" evidence="14">
    <location>
        <begin position="491"/>
        <end position="519"/>
    </location>
</feature>
<protein>
    <recommendedName>
        <fullName evidence="3 12">Origin recognition complex subunit 1</fullName>
    </recommendedName>
</protein>
<dbReference type="SMART" id="SM01074">
    <property type="entry name" value="Cdc6_C"/>
    <property type="match status" value="1"/>
</dbReference>
<keyword evidence="11" id="KW-0862">Zinc</keyword>
<dbReference type="CDD" id="cd08768">
    <property type="entry name" value="Cdc6_C"/>
    <property type="match status" value="1"/>
</dbReference>
<dbReference type="InterPro" id="IPR003593">
    <property type="entry name" value="AAA+_ATPase"/>
</dbReference>
<evidence type="ECO:0000256" key="3">
    <source>
        <dbReference type="ARBA" id="ARBA00019081"/>
    </source>
</evidence>
<evidence type="ECO:0000313" key="16">
    <source>
        <dbReference type="EMBL" id="JAI58499.1"/>
    </source>
</evidence>
<dbReference type="FunFam" id="1.10.8.60:FF:000062">
    <property type="entry name" value="Origin recognition complex subunit 1"/>
    <property type="match status" value="1"/>
</dbReference>
<feature type="compositionally biased region" description="Low complexity" evidence="13">
    <location>
        <begin position="366"/>
        <end position="384"/>
    </location>
</feature>
<feature type="compositionally biased region" description="Basic and acidic residues" evidence="13">
    <location>
        <begin position="413"/>
        <end position="424"/>
    </location>
</feature>
<dbReference type="InterPro" id="IPR041083">
    <property type="entry name" value="AAA_lid_10"/>
</dbReference>
<evidence type="ECO:0000256" key="5">
    <source>
        <dbReference type="ARBA" id="ARBA00022723"/>
    </source>
</evidence>
<keyword evidence="11" id="KW-0863">Zinc-finger</keyword>
<dbReference type="GO" id="GO:0005664">
    <property type="term" value="C:nuclear origin of replication recognition complex"/>
    <property type="evidence" value="ECO:0007669"/>
    <property type="project" value="TreeGrafter"/>
</dbReference>
<dbReference type="PANTHER" id="PTHR10763:SF23">
    <property type="entry name" value="ORIGIN RECOGNITION COMPLEX SUBUNIT 1"/>
    <property type="match status" value="1"/>
</dbReference>
<dbReference type="PROSITE" id="PS00028">
    <property type="entry name" value="ZINC_FINGER_C2H2_1"/>
    <property type="match status" value="1"/>
</dbReference>
<dbReference type="FunFam" id="3.40.50.300:FF:000199">
    <property type="entry name" value="Origin recognition complex subunit 1"/>
    <property type="match status" value="1"/>
</dbReference>
<keyword evidence="5" id="KW-0479">Metal-binding</keyword>
<dbReference type="Pfam" id="PF00004">
    <property type="entry name" value="AAA"/>
    <property type="match status" value="1"/>
</dbReference>
<feature type="region of interest" description="Disordered" evidence="13">
    <location>
        <begin position="218"/>
        <end position="299"/>
    </location>
</feature>
<dbReference type="InterPro" id="IPR050311">
    <property type="entry name" value="ORC1/CDC6"/>
</dbReference>
<keyword evidence="6 12" id="KW-0547">Nucleotide-binding</keyword>
<dbReference type="InterPro" id="IPR043151">
    <property type="entry name" value="BAH_sf"/>
</dbReference>
<feature type="compositionally biased region" description="Basic and acidic residues" evidence="13">
    <location>
        <begin position="277"/>
        <end position="299"/>
    </location>
</feature>
<dbReference type="CDD" id="cd00009">
    <property type="entry name" value="AAA"/>
    <property type="match status" value="1"/>
</dbReference>
<keyword evidence="10 12" id="KW-0539">Nucleus</keyword>
<dbReference type="AlphaFoldDB" id="A0A0P4W126"/>
<dbReference type="InterPro" id="IPR003959">
    <property type="entry name" value="ATPase_AAA_core"/>
</dbReference>
<dbReference type="InterPro" id="IPR001025">
    <property type="entry name" value="BAH_dom"/>
</dbReference>
<proteinExistence type="inferred from homology"/>
<dbReference type="Gene3D" id="2.30.30.490">
    <property type="match status" value="1"/>
</dbReference>